<evidence type="ECO:0000313" key="3">
    <source>
        <dbReference type="WBParaSite" id="TCNE_0001731801-mRNA-1"/>
    </source>
</evidence>
<reference evidence="3" key="1">
    <citation type="submission" date="2016-06" db="UniProtKB">
        <authorList>
            <consortium name="WormBaseParasite"/>
        </authorList>
    </citation>
    <scope>IDENTIFICATION</scope>
</reference>
<dbReference type="EMBL" id="UYWY01024323">
    <property type="protein sequence ID" value="VDM48638.1"/>
    <property type="molecule type" value="Genomic_DNA"/>
</dbReference>
<accession>A0A183V997</accession>
<dbReference type="AlphaFoldDB" id="A0A183V997"/>
<keyword evidence="2" id="KW-1185">Reference proteome</keyword>
<name>A0A183V997_TOXCA</name>
<gene>
    <name evidence="1" type="ORF">TCNE_LOCUS17317</name>
</gene>
<evidence type="ECO:0000313" key="1">
    <source>
        <dbReference type="EMBL" id="VDM48638.1"/>
    </source>
</evidence>
<reference evidence="1 2" key="2">
    <citation type="submission" date="2018-11" db="EMBL/GenBank/DDBJ databases">
        <authorList>
            <consortium name="Pathogen Informatics"/>
        </authorList>
    </citation>
    <scope>NUCLEOTIDE SEQUENCE [LARGE SCALE GENOMIC DNA]</scope>
</reference>
<sequence>MEDNPRAPLRELSLVIQQSLNIKQDAKLLGSPPSLLQLEVSAVAIKNNRTRDPPSPCFRCGESHWAKERYFIKRRATVANSSVRRRAMTGISPTKRSEIERREELQVMSSLWHLPKQTSRRSIAFIGKSKSMVPQSRCTSTLGPTSPCESSKTESKSITRSCFHHFIKIKSANNKDIKLGGYLECDFHIDGHKGIEDCYVADTQPYEETLVEDCYVPSYAIQECFEAWMSEKRQWFGTFGHRYEFEKERIKVRKS</sequence>
<dbReference type="Proteomes" id="UP000050794">
    <property type="component" value="Unassembled WGS sequence"/>
</dbReference>
<proteinExistence type="predicted"/>
<evidence type="ECO:0000313" key="2">
    <source>
        <dbReference type="Proteomes" id="UP000050794"/>
    </source>
</evidence>
<organism evidence="2 3">
    <name type="scientific">Toxocara canis</name>
    <name type="common">Canine roundworm</name>
    <dbReference type="NCBI Taxonomy" id="6265"/>
    <lineage>
        <taxon>Eukaryota</taxon>
        <taxon>Metazoa</taxon>
        <taxon>Ecdysozoa</taxon>
        <taxon>Nematoda</taxon>
        <taxon>Chromadorea</taxon>
        <taxon>Rhabditida</taxon>
        <taxon>Spirurina</taxon>
        <taxon>Ascaridomorpha</taxon>
        <taxon>Ascaridoidea</taxon>
        <taxon>Toxocaridae</taxon>
        <taxon>Toxocara</taxon>
    </lineage>
</organism>
<dbReference type="WBParaSite" id="TCNE_0001731801-mRNA-1">
    <property type="protein sequence ID" value="TCNE_0001731801-mRNA-1"/>
    <property type="gene ID" value="TCNE_0001731801"/>
</dbReference>
<protein>
    <submittedName>
        <fullName evidence="1 3">Uncharacterized protein</fullName>
    </submittedName>
</protein>